<feature type="transmembrane region" description="Helical" evidence="8">
    <location>
        <begin position="325"/>
        <end position="343"/>
    </location>
</feature>
<evidence type="ECO:0000256" key="7">
    <source>
        <dbReference type="RuleBase" id="RU000477"/>
    </source>
</evidence>
<dbReference type="InterPro" id="IPR050363">
    <property type="entry name" value="MIP/Aquaporin"/>
</dbReference>
<protein>
    <recommendedName>
        <fullName evidence="11">Glycerol uptake facilitator protein</fullName>
    </recommendedName>
</protein>
<gene>
    <name evidence="9" type="ORF">G195_001905</name>
</gene>
<feature type="transmembrane region" description="Helical" evidence="8">
    <location>
        <begin position="268"/>
        <end position="288"/>
    </location>
</feature>
<dbReference type="InterPro" id="IPR013785">
    <property type="entry name" value="Aldolase_TIM"/>
</dbReference>
<dbReference type="GO" id="GO:0006355">
    <property type="term" value="P:regulation of DNA-templated transcription"/>
    <property type="evidence" value="ECO:0007669"/>
    <property type="project" value="InterPro"/>
</dbReference>
<evidence type="ECO:0000256" key="5">
    <source>
        <dbReference type="ARBA" id="ARBA00022989"/>
    </source>
</evidence>
<dbReference type="GO" id="GO:0006071">
    <property type="term" value="P:glycerol metabolic process"/>
    <property type="evidence" value="ECO:0007669"/>
    <property type="project" value="InterPro"/>
</dbReference>
<dbReference type="GO" id="GO:0015254">
    <property type="term" value="F:glycerol channel activity"/>
    <property type="evidence" value="ECO:0007669"/>
    <property type="project" value="TreeGrafter"/>
</dbReference>
<evidence type="ECO:0000256" key="4">
    <source>
        <dbReference type="ARBA" id="ARBA00022692"/>
    </source>
</evidence>
<dbReference type="GO" id="GO:0005886">
    <property type="term" value="C:plasma membrane"/>
    <property type="evidence" value="ECO:0007669"/>
    <property type="project" value="TreeGrafter"/>
</dbReference>
<dbReference type="InterPro" id="IPR006699">
    <property type="entry name" value="GlpP"/>
</dbReference>
<evidence type="ECO:0008006" key="11">
    <source>
        <dbReference type="Google" id="ProtNLM"/>
    </source>
</evidence>
<dbReference type="Pfam" id="PF04309">
    <property type="entry name" value="G3P_antiterm"/>
    <property type="match status" value="1"/>
</dbReference>
<sequence>MAFYGQQIIPAAKNMKQFEAILDSDYKFGVFLETHVAQLRNLYQMARGREKNMLLHADLVQGLKNDEYAAQYLCQEIKPFGIISTRAGVITTAKKKGILAIQRLFMLDTIALEKSYSLVKKTQPDFIEVLPGVMSQMIPEVSERTGIPILAGGLIRTVEEVELALAAGATAVTTSNKSLFDQYSLIMTPFLAELVGTMILITLGAGVCAGVTLNKSLAKGSGWIVISMGWGLAVAFAVYAVGGISGAHLNPAVTLALAFQGSFPWADVPAYIIAQLIGAMAGAAIVYLHYLPHWKATEDPGAKLGVFATGPAIDHPFSNVLSEMIGTFIFVLALQAMGANTFTEGLNPLLVGFLVVSIGLSLGGTTGYAINPARDLGPRLAHFLLPIAGKGSSNWKYAWIPIVGPLLGGSFGGLFYSAVFKGALIPAFWVVLVLIAVVLVIALQAGRKNGAKTAGKLVA</sequence>
<dbReference type="NCBIfam" id="TIGR00861">
    <property type="entry name" value="MIP"/>
    <property type="match status" value="1"/>
</dbReference>
<dbReference type="PROSITE" id="PS00221">
    <property type="entry name" value="MIP"/>
    <property type="match status" value="1"/>
</dbReference>
<comment type="caution">
    <text evidence="9">The sequence shown here is derived from an EMBL/GenBank/DDBJ whole genome shotgun (WGS) entry which is preliminary data.</text>
</comment>
<dbReference type="AlphaFoldDB" id="A0A8J4SS41"/>
<comment type="subcellular location">
    <subcellularLocation>
        <location evidence="1">Membrane</location>
        <topology evidence="1">Multi-pass membrane protein</topology>
    </subcellularLocation>
</comment>
<dbReference type="EMBL" id="AOFI03000014">
    <property type="protein sequence ID" value="KAF4324723.1"/>
    <property type="molecule type" value="Genomic_DNA"/>
</dbReference>
<dbReference type="Gene3D" id="3.20.20.70">
    <property type="entry name" value="Aldolase class I"/>
    <property type="match status" value="1"/>
</dbReference>
<dbReference type="Pfam" id="PF00230">
    <property type="entry name" value="MIP"/>
    <property type="match status" value="1"/>
</dbReference>
<dbReference type="Proteomes" id="UP000702964">
    <property type="component" value="Unassembled WGS sequence"/>
</dbReference>
<organism evidence="9 10">
    <name type="scientific">Phytophthora kernoviae 00238/432</name>
    <dbReference type="NCBI Taxonomy" id="1284355"/>
    <lineage>
        <taxon>Eukaryota</taxon>
        <taxon>Sar</taxon>
        <taxon>Stramenopiles</taxon>
        <taxon>Oomycota</taxon>
        <taxon>Peronosporomycetes</taxon>
        <taxon>Peronosporales</taxon>
        <taxon>Peronosporaceae</taxon>
        <taxon>Phytophthora</taxon>
    </lineage>
</organism>
<comment type="similarity">
    <text evidence="2 7">Belongs to the MIP/aquaporin (TC 1.A.8) family.</text>
</comment>
<dbReference type="SUPFAM" id="SSF110391">
    <property type="entry name" value="GlpP-like"/>
    <property type="match status" value="1"/>
</dbReference>
<keyword evidence="4 7" id="KW-0812">Transmembrane</keyword>
<reference evidence="9" key="2">
    <citation type="submission" date="2020-02" db="EMBL/GenBank/DDBJ databases">
        <authorList>
            <person name="Studholme D.J."/>
        </authorList>
    </citation>
    <scope>NUCLEOTIDE SEQUENCE</scope>
    <source>
        <strain evidence="9">00238/432</strain>
    </source>
</reference>
<dbReference type="InterPro" id="IPR000425">
    <property type="entry name" value="MIP"/>
</dbReference>
<dbReference type="InterPro" id="IPR023271">
    <property type="entry name" value="Aquaporin-like"/>
</dbReference>
<keyword evidence="6 8" id="KW-0472">Membrane</keyword>
<dbReference type="InterPro" id="IPR022357">
    <property type="entry name" value="MIP_CS"/>
</dbReference>
<evidence type="ECO:0000313" key="9">
    <source>
        <dbReference type="EMBL" id="KAF4324723.1"/>
    </source>
</evidence>
<proteinExistence type="inferred from homology"/>
<feature type="transmembrane region" description="Helical" evidence="8">
    <location>
        <begin position="190"/>
        <end position="211"/>
    </location>
</feature>
<evidence type="ECO:0000256" key="1">
    <source>
        <dbReference type="ARBA" id="ARBA00004141"/>
    </source>
</evidence>
<feature type="transmembrane region" description="Helical" evidence="8">
    <location>
        <begin position="397"/>
        <end position="417"/>
    </location>
</feature>
<dbReference type="CDD" id="cd00333">
    <property type="entry name" value="MIP"/>
    <property type="match status" value="1"/>
</dbReference>
<feature type="transmembrane region" description="Helical" evidence="8">
    <location>
        <begin position="423"/>
        <end position="443"/>
    </location>
</feature>
<keyword evidence="5 8" id="KW-1133">Transmembrane helix</keyword>
<accession>A0A8J4SS41</accession>
<feature type="transmembrane region" description="Helical" evidence="8">
    <location>
        <begin position="223"/>
        <end position="248"/>
    </location>
</feature>
<evidence type="ECO:0000256" key="3">
    <source>
        <dbReference type="ARBA" id="ARBA00022448"/>
    </source>
</evidence>
<name>A0A8J4SS41_9STRA</name>
<dbReference type="PANTHER" id="PTHR43829:SF9">
    <property type="entry name" value="AQUAPORIN-9"/>
    <property type="match status" value="1"/>
</dbReference>
<dbReference type="SUPFAM" id="SSF81338">
    <property type="entry name" value="Aquaporin-like"/>
    <property type="match status" value="1"/>
</dbReference>
<keyword evidence="3 7" id="KW-0813">Transport</keyword>
<dbReference type="PANTHER" id="PTHR43829">
    <property type="entry name" value="AQUAPORIN OR AQUAGLYCEROPORIN RELATED"/>
    <property type="match status" value="1"/>
</dbReference>
<evidence type="ECO:0000256" key="8">
    <source>
        <dbReference type="SAM" id="Phobius"/>
    </source>
</evidence>
<evidence type="ECO:0000313" key="10">
    <source>
        <dbReference type="Proteomes" id="UP000702964"/>
    </source>
</evidence>
<reference evidence="9" key="1">
    <citation type="journal article" date="2015" name="Genom Data">
        <title>Draft genome sequences of Phytophthora kernoviae and Phytophthora ramorum lineage EU2 from Scotland.</title>
        <authorList>
            <person name="Sambles C."/>
            <person name="Schlenzig A."/>
            <person name="O'Neill P."/>
            <person name="Grant M."/>
            <person name="Studholme D.J."/>
        </authorList>
    </citation>
    <scope>NUCLEOTIDE SEQUENCE</scope>
    <source>
        <strain evidence="9">00238/432</strain>
    </source>
</reference>
<feature type="transmembrane region" description="Helical" evidence="8">
    <location>
        <begin position="349"/>
        <end position="370"/>
    </location>
</feature>
<evidence type="ECO:0000256" key="2">
    <source>
        <dbReference type="ARBA" id="ARBA00006175"/>
    </source>
</evidence>
<dbReference type="PRINTS" id="PR00783">
    <property type="entry name" value="MINTRINSICP"/>
</dbReference>
<evidence type="ECO:0000256" key="6">
    <source>
        <dbReference type="ARBA" id="ARBA00023136"/>
    </source>
</evidence>
<dbReference type="Gene3D" id="1.20.1080.10">
    <property type="entry name" value="Glycerol uptake facilitator protein"/>
    <property type="match status" value="1"/>
</dbReference>